<feature type="compositionally biased region" description="Basic and acidic residues" evidence="1">
    <location>
        <begin position="1"/>
        <end position="13"/>
    </location>
</feature>
<name>A0A182MKM3_9DIPT</name>
<keyword evidence="2" id="KW-1133">Transmembrane helix</keyword>
<dbReference type="EnsemblMetazoa" id="ACUA020572-RA">
    <property type="protein sequence ID" value="ACUA020572-PA"/>
    <property type="gene ID" value="ACUA020572"/>
</dbReference>
<evidence type="ECO:0000313" key="3">
    <source>
        <dbReference type="EnsemblMetazoa" id="ACUA020572-PA"/>
    </source>
</evidence>
<feature type="transmembrane region" description="Helical" evidence="2">
    <location>
        <begin position="51"/>
        <end position="71"/>
    </location>
</feature>
<dbReference type="Proteomes" id="UP000075883">
    <property type="component" value="Unassembled WGS sequence"/>
</dbReference>
<protein>
    <submittedName>
        <fullName evidence="3">Uncharacterized protein</fullName>
    </submittedName>
</protein>
<proteinExistence type="predicted"/>
<feature type="region of interest" description="Disordered" evidence="1">
    <location>
        <begin position="1"/>
        <end position="20"/>
    </location>
</feature>
<reference evidence="4" key="1">
    <citation type="submission" date="2013-09" db="EMBL/GenBank/DDBJ databases">
        <title>The Genome Sequence of Anopheles culicifacies species A.</title>
        <authorList>
            <consortium name="The Broad Institute Genomics Platform"/>
            <person name="Neafsey D.E."/>
            <person name="Besansky N."/>
            <person name="Howell P."/>
            <person name="Walton C."/>
            <person name="Young S.K."/>
            <person name="Zeng Q."/>
            <person name="Gargeya S."/>
            <person name="Fitzgerald M."/>
            <person name="Haas B."/>
            <person name="Abouelleil A."/>
            <person name="Allen A.W."/>
            <person name="Alvarado L."/>
            <person name="Arachchi H.M."/>
            <person name="Berlin A.M."/>
            <person name="Chapman S.B."/>
            <person name="Gainer-Dewar J."/>
            <person name="Goldberg J."/>
            <person name="Griggs A."/>
            <person name="Gujja S."/>
            <person name="Hansen M."/>
            <person name="Howarth C."/>
            <person name="Imamovic A."/>
            <person name="Ireland A."/>
            <person name="Larimer J."/>
            <person name="McCowan C."/>
            <person name="Murphy C."/>
            <person name="Pearson M."/>
            <person name="Poon T.W."/>
            <person name="Priest M."/>
            <person name="Roberts A."/>
            <person name="Saif S."/>
            <person name="Shea T."/>
            <person name="Sisk P."/>
            <person name="Sykes S."/>
            <person name="Wortman J."/>
            <person name="Nusbaum C."/>
            <person name="Birren B."/>
        </authorList>
    </citation>
    <scope>NUCLEOTIDE SEQUENCE [LARGE SCALE GENOMIC DNA]</scope>
    <source>
        <strain evidence="4">A-37</strain>
    </source>
</reference>
<evidence type="ECO:0000256" key="1">
    <source>
        <dbReference type="SAM" id="MobiDB-lite"/>
    </source>
</evidence>
<keyword evidence="2" id="KW-0812">Transmembrane</keyword>
<reference evidence="3" key="2">
    <citation type="submission" date="2020-05" db="UniProtKB">
        <authorList>
            <consortium name="EnsemblMetazoa"/>
        </authorList>
    </citation>
    <scope>IDENTIFICATION</scope>
    <source>
        <strain evidence="3">A-37</strain>
    </source>
</reference>
<accession>A0A182MKM3</accession>
<dbReference type="EMBL" id="AXCM01013147">
    <property type="status" value="NOT_ANNOTATED_CDS"/>
    <property type="molecule type" value="Genomic_DNA"/>
</dbReference>
<keyword evidence="4" id="KW-1185">Reference proteome</keyword>
<keyword evidence="2" id="KW-0472">Membrane</keyword>
<dbReference type="VEuPathDB" id="VectorBase:ACUA020572"/>
<sequence>MTPHSDRHSRQSTDDQETPTKARLVWTGTVIYNELVRRPLGGIQLPSQHDAFVAAAIAAVCLGPFALLRLAKDASRRDMTLYRDIGIEFKPILDDTSRDGEVRGKKGKQEKFMG</sequence>
<evidence type="ECO:0000313" key="4">
    <source>
        <dbReference type="Proteomes" id="UP000075883"/>
    </source>
</evidence>
<dbReference type="AlphaFoldDB" id="A0A182MKM3"/>
<evidence type="ECO:0000256" key="2">
    <source>
        <dbReference type="SAM" id="Phobius"/>
    </source>
</evidence>
<organism evidence="3 4">
    <name type="scientific">Anopheles culicifacies</name>
    <dbReference type="NCBI Taxonomy" id="139723"/>
    <lineage>
        <taxon>Eukaryota</taxon>
        <taxon>Metazoa</taxon>
        <taxon>Ecdysozoa</taxon>
        <taxon>Arthropoda</taxon>
        <taxon>Hexapoda</taxon>
        <taxon>Insecta</taxon>
        <taxon>Pterygota</taxon>
        <taxon>Neoptera</taxon>
        <taxon>Endopterygota</taxon>
        <taxon>Diptera</taxon>
        <taxon>Nematocera</taxon>
        <taxon>Culicoidea</taxon>
        <taxon>Culicidae</taxon>
        <taxon>Anophelinae</taxon>
        <taxon>Anopheles</taxon>
        <taxon>culicifacies species complex</taxon>
    </lineage>
</organism>
<feature type="region of interest" description="Disordered" evidence="1">
    <location>
        <begin position="95"/>
        <end position="114"/>
    </location>
</feature>